<dbReference type="Pfam" id="PF00012">
    <property type="entry name" value="HSP70"/>
    <property type="match status" value="2"/>
</dbReference>
<dbReference type="PANTHER" id="PTHR19375">
    <property type="entry name" value="HEAT SHOCK PROTEIN 70KDA"/>
    <property type="match status" value="1"/>
</dbReference>
<keyword evidence="2" id="KW-0067">ATP-binding</keyword>
<evidence type="ECO:0000256" key="2">
    <source>
        <dbReference type="ARBA" id="ARBA00022840"/>
    </source>
</evidence>
<name>A0ABD1M3B2_9FABA</name>
<dbReference type="InterPro" id="IPR043129">
    <property type="entry name" value="ATPase_NBD"/>
</dbReference>
<organism evidence="3 4">
    <name type="scientific">Flemingia macrophylla</name>
    <dbReference type="NCBI Taxonomy" id="520843"/>
    <lineage>
        <taxon>Eukaryota</taxon>
        <taxon>Viridiplantae</taxon>
        <taxon>Streptophyta</taxon>
        <taxon>Embryophyta</taxon>
        <taxon>Tracheophyta</taxon>
        <taxon>Spermatophyta</taxon>
        <taxon>Magnoliopsida</taxon>
        <taxon>eudicotyledons</taxon>
        <taxon>Gunneridae</taxon>
        <taxon>Pentapetalae</taxon>
        <taxon>rosids</taxon>
        <taxon>fabids</taxon>
        <taxon>Fabales</taxon>
        <taxon>Fabaceae</taxon>
        <taxon>Papilionoideae</taxon>
        <taxon>50 kb inversion clade</taxon>
        <taxon>NPAAA clade</taxon>
        <taxon>indigoferoid/millettioid clade</taxon>
        <taxon>Phaseoleae</taxon>
        <taxon>Flemingia</taxon>
    </lineage>
</organism>
<evidence type="ECO:0000313" key="3">
    <source>
        <dbReference type="EMBL" id="KAL2330293.1"/>
    </source>
</evidence>
<protein>
    <recommendedName>
        <fullName evidence="5">Heat shock protein 70</fullName>
    </recommendedName>
</protein>
<evidence type="ECO:0000313" key="4">
    <source>
        <dbReference type="Proteomes" id="UP001603857"/>
    </source>
</evidence>
<dbReference type="SUPFAM" id="SSF53067">
    <property type="entry name" value="Actin-like ATPase domain"/>
    <property type="match status" value="1"/>
</dbReference>
<dbReference type="GO" id="GO:0005524">
    <property type="term" value="F:ATP binding"/>
    <property type="evidence" value="ECO:0007669"/>
    <property type="project" value="UniProtKB-KW"/>
</dbReference>
<dbReference type="Proteomes" id="UP001603857">
    <property type="component" value="Unassembled WGS sequence"/>
</dbReference>
<accession>A0ABD1M3B2</accession>
<keyword evidence="4" id="KW-1185">Reference proteome</keyword>
<proteinExistence type="predicted"/>
<dbReference type="EMBL" id="JBGMDY010000006">
    <property type="protein sequence ID" value="KAL2330293.1"/>
    <property type="molecule type" value="Genomic_DNA"/>
</dbReference>
<reference evidence="3 4" key="1">
    <citation type="submission" date="2024-08" db="EMBL/GenBank/DDBJ databases">
        <title>Insights into the chromosomal genome structure of Flemingia macrophylla.</title>
        <authorList>
            <person name="Ding Y."/>
            <person name="Zhao Y."/>
            <person name="Bi W."/>
            <person name="Wu M."/>
            <person name="Zhao G."/>
            <person name="Gong Y."/>
            <person name="Li W."/>
            <person name="Zhang P."/>
        </authorList>
    </citation>
    <scope>NUCLEOTIDE SEQUENCE [LARGE SCALE GENOMIC DNA]</scope>
    <source>
        <strain evidence="3">DYQJB</strain>
        <tissue evidence="3">Leaf</tissue>
    </source>
</reference>
<dbReference type="AlphaFoldDB" id="A0ABD1M3B2"/>
<dbReference type="PRINTS" id="PR00301">
    <property type="entry name" value="HEATSHOCK70"/>
</dbReference>
<comment type="caution">
    <text evidence="3">The sequence shown here is derived from an EMBL/GenBank/DDBJ whole genome shotgun (WGS) entry which is preliminary data.</text>
</comment>
<evidence type="ECO:0008006" key="5">
    <source>
        <dbReference type="Google" id="ProtNLM"/>
    </source>
</evidence>
<dbReference type="InterPro" id="IPR018181">
    <property type="entry name" value="Heat_shock_70_CS"/>
</dbReference>
<evidence type="ECO:0000256" key="1">
    <source>
        <dbReference type="ARBA" id="ARBA00022741"/>
    </source>
</evidence>
<gene>
    <name evidence="3" type="ORF">Fmac_017874</name>
</gene>
<dbReference type="Gene3D" id="3.30.420.40">
    <property type="match status" value="2"/>
</dbReference>
<dbReference type="InterPro" id="IPR013126">
    <property type="entry name" value="Hsp_70_fam"/>
</dbReference>
<dbReference type="Gene3D" id="3.90.640.10">
    <property type="entry name" value="Actin, Chain A, domain 4"/>
    <property type="match status" value="1"/>
</dbReference>
<keyword evidence="1" id="KW-0547">Nucleotide-binding</keyword>
<dbReference type="PROSITE" id="PS01036">
    <property type="entry name" value="HSP70_3"/>
    <property type="match status" value="1"/>
</dbReference>
<sequence>MEQVPTRLCPTLILTSYFSELNSTYALGDTTCTREFINDKIFQVKATAGNTHLGGEDFDNRMSRSKGRTKWTCVEFDALFQGIDFCSSITRAKFEEINIELFVECIKIVDKCLTNAKMDKSSVHDVILVGGSSRIPKVQQLLQDYFNAKDLSRSINPD</sequence>